<evidence type="ECO:0000313" key="2">
    <source>
        <dbReference type="Proteomes" id="UP000327157"/>
    </source>
</evidence>
<accession>A0A5N5FRM4</accession>
<keyword evidence="1" id="KW-0430">Lectin</keyword>
<keyword evidence="1" id="KW-0675">Receptor</keyword>
<evidence type="ECO:0000313" key="1">
    <source>
        <dbReference type="EMBL" id="KAB2605789.1"/>
    </source>
</evidence>
<comment type="caution">
    <text evidence="1">The sequence shown here is derived from an EMBL/GenBank/DDBJ whole genome shotgun (WGS) entry which is preliminary data.</text>
</comment>
<keyword evidence="1" id="KW-0808">Transferase</keyword>
<gene>
    <name evidence="1" type="ORF">D8674_005506</name>
</gene>
<keyword evidence="2" id="KW-1185">Reference proteome</keyword>
<reference evidence="1 2" key="1">
    <citation type="submission" date="2019-09" db="EMBL/GenBank/DDBJ databases">
        <authorList>
            <person name="Ou C."/>
        </authorList>
    </citation>
    <scope>NUCLEOTIDE SEQUENCE [LARGE SCALE GENOMIC DNA]</scope>
    <source>
        <strain evidence="1">S2</strain>
        <tissue evidence="1">Leaf</tissue>
    </source>
</reference>
<name>A0A5N5FRM4_9ROSA</name>
<dbReference type="Proteomes" id="UP000327157">
    <property type="component" value="Chromosome 11"/>
</dbReference>
<protein>
    <submittedName>
        <fullName evidence="1">G-type lectin S-receptor-like serine/threonine-protein kinase</fullName>
    </submittedName>
</protein>
<dbReference type="GO" id="GO:0030246">
    <property type="term" value="F:carbohydrate binding"/>
    <property type="evidence" value="ECO:0007669"/>
    <property type="project" value="UniProtKB-KW"/>
</dbReference>
<dbReference type="OrthoDB" id="785331at2759"/>
<dbReference type="GO" id="GO:0016301">
    <property type="term" value="F:kinase activity"/>
    <property type="evidence" value="ECO:0007669"/>
    <property type="project" value="UniProtKB-KW"/>
</dbReference>
<sequence length="82" mass="9103">MENTSSAGTYISWNINTGSERYLTSRKSIDDPSTGDFSYKIDMKGLPQLVVVMGASAINGLPAPADSMFNTVMELHDDEWYY</sequence>
<proteinExistence type="predicted"/>
<keyword evidence="1" id="KW-0418">Kinase</keyword>
<dbReference type="AlphaFoldDB" id="A0A5N5FRM4"/>
<dbReference type="EMBL" id="SMOL01000559">
    <property type="protein sequence ID" value="KAB2605789.1"/>
    <property type="molecule type" value="Genomic_DNA"/>
</dbReference>
<reference evidence="2" key="2">
    <citation type="submission" date="2019-10" db="EMBL/GenBank/DDBJ databases">
        <title>A de novo genome assembly of a pear dwarfing rootstock.</title>
        <authorList>
            <person name="Wang F."/>
            <person name="Wang J."/>
            <person name="Li S."/>
            <person name="Zhang Y."/>
            <person name="Fang M."/>
            <person name="Ma L."/>
            <person name="Zhao Y."/>
            <person name="Jiang S."/>
        </authorList>
    </citation>
    <scope>NUCLEOTIDE SEQUENCE [LARGE SCALE GENOMIC DNA]</scope>
</reference>
<reference evidence="1 2" key="3">
    <citation type="submission" date="2019-11" db="EMBL/GenBank/DDBJ databases">
        <title>A de novo genome assembly of a pear dwarfing rootstock.</title>
        <authorList>
            <person name="Wang F."/>
            <person name="Wang J."/>
            <person name="Li S."/>
            <person name="Zhang Y."/>
            <person name="Fang M."/>
            <person name="Ma L."/>
            <person name="Zhao Y."/>
            <person name="Jiang S."/>
        </authorList>
    </citation>
    <scope>NUCLEOTIDE SEQUENCE [LARGE SCALE GENOMIC DNA]</scope>
    <source>
        <strain evidence="1">S2</strain>
        <tissue evidence="1">Leaf</tissue>
    </source>
</reference>
<organism evidence="1 2">
    <name type="scientific">Pyrus ussuriensis x Pyrus communis</name>
    <dbReference type="NCBI Taxonomy" id="2448454"/>
    <lineage>
        <taxon>Eukaryota</taxon>
        <taxon>Viridiplantae</taxon>
        <taxon>Streptophyta</taxon>
        <taxon>Embryophyta</taxon>
        <taxon>Tracheophyta</taxon>
        <taxon>Spermatophyta</taxon>
        <taxon>Magnoliopsida</taxon>
        <taxon>eudicotyledons</taxon>
        <taxon>Gunneridae</taxon>
        <taxon>Pentapetalae</taxon>
        <taxon>rosids</taxon>
        <taxon>fabids</taxon>
        <taxon>Rosales</taxon>
        <taxon>Rosaceae</taxon>
        <taxon>Amygdaloideae</taxon>
        <taxon>Maleae</taxon>
        <taxon>Pyrus</taxon>
    </lineage>
</organism>